<evidence type="ECO:0000313" key="4">
    <source>
        <dbReference type="EMBL" id="RMQ49640.1"/>
    </source>
</evidence>
<dbReference type="GO" id="GO:0008470">
    <property type="term" value="F:3-methylbutanoyl-CoA dehydrogenase activity"/>
    <property type="evidence" value="ECO:0007669"/>
    <property type="project" value="TreeGrafter"/>
</dbReference>
<sequence>MGSAESESGLLEAARAIGALAASRSSDIESLGYLPQEIVEALEQSGLYKMLIPAELGGAECEVDVFVRTIELLAQEDASTAWCTFICCTSSVLSAYVSPASAKELFLADTIKVAGVFAPSGRAIRVVENGVKGFRVNGRWAWGSGSRNADLIVGGCCIIGEDGQPELLANGKVRLQSVIFNKDQVTLLDNWTAFGLKGTGSGEFEVSNAFVPEQNSTCLFLDRPIARPLYQFPVFGLLGLGIAAVSLGVARAALQELKRVACTKVMAPGKKTLAQRSMVQQAVAVAEAKVRSCRAFIFEAIHEAWRDAEKGSGIALEMRRDLRLATTYAVDTCVEVVQSMYSLGGGLAVFETSRLQKYLRDVNVLAQHVMVNDSTYELTGRIFLDLEVDIDTL</sequence>
<feature type="transmembrane region" description="Helical" evidence="2">
    <location>
        <begin position="229"/>
        <end position="250"/>
    </location>
</feature>
<feature type="domain" description="Acyl-CoA dehydrogenase C-terminal" evidence="3">
    <location>
        <begin position="240"/>
        <end position="372"/>
    </location>
</feature>
<reference evidence="4 5" key="1">
    <citation type="submission" date="2018-08" db="EMBL/GenBank/DDBJ databases">
        <title>Recombination of ecologically and evolutionarily significant loci maintains genetic cohesion in the Pseudomonas syringae species complex.</title>
        <authorList>
            <person name="Dillon M."/>
            <person name="Thakur S."/>
            <person name="Almeida R.N.D."/>
            <person name="Weir B.S."/>
            <person name="Guttman D.S."/>
        </authorList>
    </citation>
    <scope>NUCLEOTIDE SEQUENCE [LARGE SCALE GENOMIC DNA]</scope>
    <source>
        <strain evidence="4 5">ICMP 3353</strain>
    </source>
</reference>
<evidence type="ECO:0000313" key="5">
    <source>
        <dbReference type="Proteomes" id="UP000277236"/>
    </source>
</evidence>
<dbReference type="EMBL" id="RBRE01000015">
    <property type="protein sequence ID" value="RMQ49640.1"/>
    <property type="molecule type" value="Genomic_DNA"/>
</dbReference>
<keyword evidence="1" id="KW-0560">Oxidoreductase</keyword>
<organism evidence="4 5">
    <name type="scientific">Pseudomonas cichorii</name>
    <dbReference type="NCBI Taxonomy" id="36746"/>
    <lineage>
        <taxon>Bacteria</taxon>
        <taxon>Pseudomonadati</taxon>
        <taxon>Pseudomonadota</taxon>
        <taxon>Gammaproteobacteria</taxon>
        <taxon>Pseudomonadales</taxon>
        <taxon>Pseudomonadaceae</taxon>
        <taxon>Pseudomonas</taxon>
    </lineage>
</organism>
<proteinExistence type="predicted"/>
<keyword evidence="2" id="KW-0472">Membrane</keyword>
<dbReference type="SUPFAM" id="SSF56645">
    <property type="entry name" value="Acyl-CoA dehydrogenase NM domain-like"/>
    <property type="match status" value="1"/>
</dbReference>
<keyword evidence="2 4" id="KW-0812">Transmembrane</keyword>
<comment type="caution">
    <text evidence="4">The sequence shown here is derived from an EMBL/GenBank/DDBJ whole genome shotgun (WGS) entry which is preliminary data.</text>
</comment>
<dbReference type="SUPFAM" id="SSF47203">
    <property type="entry name" value="Acyl-CoA dehydrogenase C-terminal domain-like"/>
    <property type="match status" value="1"/>
</dbReference>
<evidence type="ECO:0000256" key="1">
    <source>
        <dbReference type="ARBA" id="ARBA00023002"/>
    </source>
</evidence>
<gene>
    <name evidence="4" type="ORF">ALQ04_04358</name>
</gene>
<dbReference type="InterPro" id="IPR009100">
    <property type="entry name" value="AcylCoA_DH/oxidase_NM_dom_sf"/>
</dbReference>
<evidence type="ECO:0000259" key="3">
    <source>
        <dbReference type="Pfam" id="PF08028"/>
    </source>
</evidence>
<evidence type="ECO:0000256" key="2">
    <source>
        <dbReference type="SAM" id="Phobius"/>
    </source>
</evidence>
<dbReference type="GO" id="GO:0006552">
    <property type="term" value="P:L-leucine catabolic process"/>
    <property type="evidence" value="ECO:0007669"/>
    <property type="project" value="TreeGrafter"/>
</dbReference>
<keyword evidence="2" id="KW-1133">Transmembrane helix</keyword>
<dbReference type="InterPro" id="IPR036250">
    <property type="entry name" value="AcylCo_DH-like_C"/>
</dbReference>
<dbReference type="Gene3D" id="1.20.140.10">
    <property type="entry name" value="Butyryl-CoA Dehydrogenase, subunit A, domain 3"/>
    <property type="match status" value="1"/>
</dbReference>
<dbReference type="InterPro" id="IPR013107">
    <property type="entry name" value="Acyl-CoA_DH_C"/>
</dbReference>
<dbReference type="Gene3D" id="1.10.540.10">
    <property type="entry name" value="Acyl-CoA dehydrogenase/oxidase, N-terminal domain"/>
    <property type="match status" value="1"/>
</dbReference>
<dbReference type="Proteomes" id="UP000277236">
    <property type="component" value="Unassembled WGS sequence"/>
</dbReference>
<name>A0A3M4M7E2_PSECI</name>
<dbReference type="PIRSF" id="PIRSF016578">
    <property type="entry name" value="HsaA"/>
    <property type="match status" value="1"/>
</dbReference>
<dbReference type="Gene3D" id="2.40.110.10">
    <property type="entry name" value="Butyryl-CoA Dehydrogenase, subunit A, domain 2"/>
    <property type="match status" value="1"/>
</dbReference>
<accession>A0A3M4M7E2</accession>
<dbReference type="PANTHER" id="PTHR43884:SF12">
    <property type="entry name" value="ISOVALERYL-COA DEHYDROGENASE, MITOCHONDRIAL-RELATED"/>
    <property type="match status" value="1"/>
</dbReference>
<dbReference type="PANTHER" id="PTHR43884">
    <property type="entry name" value="ACYL-COA DEHYDROGENASE"/>
    <property type="match status" value="1"/>
</dbReference>
<dbReference type="GO" id="GO:0050660">
    <property type="term" value="F:flavin adenine dinucleotide binding"/>
    <property type="evidence" value="ECO:0007669"/>
    <property type="project" value="InterPro"/>
</dbReference>
<dbReference type="InterPro" id="IPR037069">
    <property type="entry name" value="AcylCoA_DH/ox_N_sf"/>
</dbReference>
<protein>
    <submittedName>
        <fullName evidence="4">Putative naphthocyclinone hydroxylase transmembrane protein</fullName>
    </submittedName>
</protein>
<dbReference type="InterPro" id="IPR046373">
    <property type="entry name" value="Acyl-CoA_Oxase/DH_mid-dom_sf"/>
</dbReference>
<dbReference type="Pfam" id="PF08028">
    <property type="entry name" value="Acyl-CoA_dh_2"/>
    <property type="match status" value="1"/>
</dbReference>
<dbReference type="AlphaFoldDB" id="A0A3M4M7E2"/>